<name>A0A8X6QQP7_NEPPI</name>
<accession>A0A8X6QQP7</accession>
<dbReference type="EMBL" id="BMAW01131497">
    <property type="protein sequence ID" value="GFU39661.1"/>
    <property type="molecule type" value="Genomic_DNA"/>
</dbReference>
<proteinExistence type="predicted"/>
<gene>
    <name evidence="1" type="primary">pol_667</name>
    <name evidence="1" type="ORF">NPIL_342311</name>
</gene>
<protein>
    <submittedName>
        <fullName evidence="1">Retrovirus-related Pol polyprotein from transposon 297</fullName>
    </submittedName>
</protein>
<dbReference type="OrthoDB" id="6436342at2759"/>
<dbReference type="Proteomes" id="UP000887013">
    <property type="component" value="Unassembled WGS sequence"/>
</dbReference>
<reference evidence="1" key="1">
    <citation type="submission" date="2020-08" db="EMBL/GenBank/DDBJ databases">
        <title>Multicomponent nature underlies the extraordinary mechanical properties of spider dragline silk.</title>
        <authorList>
            <person name="Kono N."/>
            <person name="Nakamura H."/>
            <person name="Mori M."/>
            <person name="Yoshida Y."/>
            <person name="Ohtoshi R."/>
            <person name="Malay A.D."/>
            <person name="Moran D.A.P."/>
            <person name="Tomita M."/>
            <person name="Numata K."/>
            <person name="Arakawa K."/>
        </authorList>
    </citation>
    <scope>NUCLEOTIDE SEQUENCE</scope>
</reference>
<dbReference type="AlphaFoldDB" id="A0A8X6QQP7"/>
<organism evidence="1 2">
    <name type="scientific">Nephila pilipes</name>
    <name type="common">Giant wood spider</name>
    <name type="synonym">Nephila maculata</name>
    <dbReference type="NCBI Taxonomy" id="299642"/>
    <lineage>
        <taxon>Eukaryota</taxon>
        <taxon>Metazoa</taxon>
        <taxon>Ecdysozoa</taxon>
        <taxon>Arthropoda</taxon>
        <taxon>Chelicerata</taxon>
        <taxon>Arachnida</taxon>
        <taxon>Araneae</taxon>
        <taxon>Araneomorphae</taxon>
        <taxon>Entelegynae</taxon>
        <taxon>Araneoidea</taxon>
        <taxon>Nephilidae</taxon>
        <taxon>Nephila</taxon>
    </lineage>
</organism>
<keyword evidence="2" id="KW-1185">Reference proteome</keyword>
<evidence type="ECO:0000313" key="1">
    <source>
        <dbReference type="EMBL" id="GFU39661.1"/>
    </source>
</evidence>
<sequence>MIQRFHPKNEDKSLYLSLFERQAKRIDVDSKDWIPGLLMMLPSDLVQSITRESEENFDYYTYNKNKILKRLKLSSDEFRKKFVQHQESPGKTLRDYVFEITNFFFKAD</sequence>
<comment type="caution">
    <text evidence="1">The sequence shown here is derived from an EMBL/GenBank/DDBJ whole genome shotgun (WGS) entry which is preliminary data.</text>
</comment>
<evidence type="ECO:0000313" key="2">
    <source>
        <dbReference type="Proteomes" id="UP000887013"/>
    </source>
</evidence>